<dbReference type="InterPro" id="IPR019356">
    <property type="entry name" value="Menorin_dom"/>
</dbReference>
<dbReference type="GO" id="GO:0005615">
    <property type="term" value="C:extracellular space"/>
    <property type="evidence" value="ECO:0007669"/>
    <property type="project" value="TreeGrafter"/>
</dbReference>
<comment type="similarity">
    <text evidence="8">Belongs to the menorin family.</text>
</comment>
<reference evidence="13" key="1">
    <citation type="submission" date="2025-08" db="UniProtKB">
        <authorList>
            <consortium name="RefSeq"/>
        </authorList>
    </citation>
    <scope>IDENTIFICATION</scope>
    <source>
        <tissue evidence="13">White muscle</tissue>
    </source>
</reference>
<evidence type="ECO:0000256" key="9">
    <source>
        <dbReference type="SAM" id="MobiDB-lite"/>
    </source>
</evidence>
<feature type="domain" description="Menorin-like" evidence="11">
    <location>
        <begin position="603"/>
        <end position="842"/>
    </location>
</feature>
<comment type="subcellular location">
    <subcellularLocation>
        <location evidence="1">Membrane</location>
        <topology evidence="1">Single-pass membrane protein</topology>
    </subcellularLocation>
</comment>
<dbReference type="InterPro" id="IPR001611">
    <property type="entry name" value="Leu-rich_rpt"/>
</dbReference>
<protein>
    <recommendedName>
        <fullName evidence="7">Protein FAM151A</fullName>
    </recommendedName>
</protein>
<evidence type="ECO:0000259" key="11">
    <source>
        <dbReference type="Pfam" id="PF10223"/>
    </source>
</evidence>
<keyword evidence="12" id="KW-1185">Reference proteome</keyword>
<dbReference type="PANTHER" id="PTHR21184:SF4">
    <property type="entry name" value="PROTEIN FAM151A"/>
    <property type="match status" value="1"/>
</dbReference>
<dbReference type="InterPro" id="IPR003591">
    <property type="entry name" value="Leu-rich_rpt_typical-subtyp"/>
</dbReference>
<evidence type="ECO:0000313" key="13">
    <source>
        <dbReference type="RefSeq" id="XP_038819212.1"/>
    </source>
</evidence>
<feature type="transmembrane region" description="Helical" evidence="10">
    <location>
        <begin position="536"/>
        <end position="559"/>
    </location>
</feature>
<evidence type="ECO:0000256" key="2">
    <source>
        <dbReference type="ARBA" id="ARBA00022614"/>
    </source>
</evidence>
<dbReference type="SMART" id="SM00369">
    <property type="entry name" value="LRR_TYP"/>
    <property type="match status" value="6"/>
</dbReference>
<feature type="transmembrane region" description="Helical" evidence="10">
    <location>
        <begin position="333"/>
        <end position="356"/>
    </location>
</feature>
<gene>
    <name evidence="13" type="primary">LOC120019869</name>
</gene>
<feature type="region of interest" description="Disordered" evidence="9">
    <location>
        <begin position="468"/>
        <end position="518"/>
    </location>
</feature>
<keyword evidence="4" id="KW-0677">Repeat</keyword>
<evidence type="ECO:0000256" key="7">
    <source>
        <dbReference type="ARBA" id="ARBA00044104"/>
    </source>
</evidence>
<dbReference type="Gene3D" id="3.80.10.10">
    <property type="entry name" value="Ribonuclease Inhibitor"/>
    <property type="match status" value="2"/>
</dbReference>
<keyword evidence="3 10" id="KW-0812">Transmembrane</keyword>
<organism evidence="12 13">
    <name type="scientific">Salvelinus namaycush</name>
    <name type="common">Lake trout</name>
    <name type="synonym">Salmo namaycush</name>
    <dbReference type="NCBI Taxonomy" id="8040"/>
    <lineage>
        <taxon>Eukaryota</taxon>
        <taxon>Metazoa</taxon>
        <taxon>Chordata</taxon>
        <taxon>Craniata</taxon>
        <taxon>Vertebrata</taxon>
        <taxon>Euteleostomi</taxon>
        <taxon>Actinopterygii</taxon>
        <taxon>Neopterygii</taxon>
        <taxon>Teleostei</taxon>
        <taxon>Protacanthopterygii</taxon>
        <taxon>Salmoniformes</taxon>
        <taxon>Salmonidae</taxon>
        <taxon>Salmoninae</taxon>
        <taxon>Salvelinus</taxon>
    </lineage>
</organism>
<dbReference type="PANTHER" id="PTHR21184">
    <property type="entry name" value="MENORIN (DENDRITIC BRANCHING PROTEIN)"/>
    <property type="match status" value="1"/>
</dbReference>
<evidence type="ECO:0000256" key="1">
    <source>
        <dbReference type="ARBA" id="ARBA00004167"/>
    </source>
</evidence>
<evidence type="ECO:0000256" key="10">
    <source>
        <dbReference type="SAM" id="Phobius"/>
    </source>
</evidence>
<dbReference type="KEGG" id="snh:120019869"/>
<keyword evidence="5 10" id="KW-1133">Transmembrane helix</keyword>
<dbReference type="InterPro" id="IPR032675">
    <property type="entry name" value="LRR_dom_sf"/>
</dbReference>
<proteinExistence type="inferred from homology"/>
<dbReference type="RefSeq" id="XP_038819212.1">
    <property type="nucleotide sequence ID" value="XM_038963284.1"/>
</dbReference>
<dbReference type="Pfam" id="PF10223">
    <property type="entry name" value="Menorin_N"/>
    <property type="match status" value="2"/>
</dbReference>
<dbReference type="GeneID" id="120019869"/>
<evidence type="ECO:0000313" key="12">
    <source>
        <dbReference type="Proteomes" id="UP000808372"/>
    </source>
</evidence>
<sequence length="1102" mass="123112">MTRHGKELRQDDETLRPLTWESQHTMQPGVLLMLMLSITHTQSLSSCPASCVVCSEDAVICYKLSNILEAPETTKAMMLTDGSIVSVDRHFLSDMSSMTVLSLSHNAITTITHDAFQNLTVLHTLLLDHNHLSSQALGRDTFSWLPRLEILKLGNNALGEVNGSWFHAAGALRTLQLEGNRLSRLDATTFASADLQGLETLDLSDNLITYLGRDSFRGLLGLRSLDLSRNQLQSAPPEVFSYLSWMSSLNLELNWWNCTCELRKLASFLTSYMEAPDKVLFNGRRMVCVSADNPAVKTVLELTEANCVPTNQNITVQVEARNAISSQRYTRDLALAAAFCFAGGVGLTLAVVYIVYCKLGMNKSLKVWRDRTGAEEDENGRTAPTQTVTQWDLSRENEALPMAQMGLETKLIIPNSHLQPWDRERAMFDLRIGKDGGHFTCPHCGPAVSGSAMEQGVGDGHLGAPLHMLRQGGGQPNKMESLAMTEESDERKRHVPQQALISKTEDLSGQSSLKEKEEEENEDLRRYCRYFTKEQLIMLCVCVALLVLLLVIIITSVLLTQNGGKYLSQKKCNQQASETILPFPTDGDMLDFLVQTGDIRERDALYATWYHRANNKSEMNIALQSCIMVLEADVTVQGYATVNVTTIPIMAHPPAVYSDNTLDQWLDAVLQSKKGIKLDFKCIQAVTPSLGILSMKNQTKGINRPVWLNADILPGPNVPAFWPVIDGPEFLAMIHQSFPDVTISPGWAVLYLPQFPNVTYTQAMVEDMYAIIKNVPQTVTFPIHALMAKNGWPHISWLLSQSPKFSLTLWQSQEKNPSVNDLLFVRDNTNPKRVYYDIYEPVLSQFKEAAKQRDRQRRFYPGGDLIDYFQPKYRDGLYIQWNTVTDRASLLSLLSDSASGMLIIPVGSGSAQPGVPVVEGSRPEFLLQDSLNLVLASPKPFGIYLRIQSQSQLEPSLHLLSSAYHSDLLYRPVWVNMALSHGAFQTQGYISGREFLHTVNQVFPYVTLAPSWPLEVLREGYNRAMVDDMEVLLKGAWQAVSLQVRAEPLGRSVEGQRRIREVQSRYSLTVETGIESGIDEAGPQAIMANLSGSKDRSLFFYN</sequence>
<evidence type="ECO:0000256" key="5">
    <source>
        <dbReference type="ARBA" id="ARBA00022989"/>
    </source>
</evidence>
<accession>A0A8U0P6J9</accession>
<keyword evidence="6 10" id="KW-0472">Membrane</keyword>
<evidence type="ECO:0000256" key="3">
    <source>
        <dbReference type="ARBA" id="ARBA00022692"/>
    </source>
</evidence>
<evidence type="ECO:0000256" key="8">
    <source>
        <dbReference type="ARBA" id="ARBA00044953"/>
    </source>
</evidence>
<evidence type="ECO:0000256" key="6">
    <source>
        <dbReference type="ARBA" id="ARBA00023136"/>
    </source>
</evidence>
<evidence type="ECO:0000256" key="4">
    <source>
        <dbReference type="ARBA" id="ARBA00022737"/>
    </source>
</evidence>
<dbReference type="AlphaFoldDB" id="A0A8U0P6J9"/>
<dbReference type="Pfam" id="PF13855">
    <property type="entry name" value="LRR_8"/>
    <property type="match status" value="2"/>
</dbReference>
<feature type="domain" description="Menorin-like" evidence="11">
    <location>
        <begin position="875"/>
        <end position="1076"/>
    </location>
</feature>
<keyword evidence="2" id="KW-0433">Leucine-rich repeat</keyword>
<dbReference type="SUPFAM" id="SSF52058">
    <property type="entry name" value="L domain-like"/>
    <property type="match status" value="1"/>
</dbReference>
<dbReference type="PROSITE" id="PS51450">
    <property type="entry name" value="LRR"/>
    <property type="match status" value="2"/>
</dbReference>
<dbReference type="GO" id="GO:0016020">
    <property type="term" value="C:membrane"/>
    <property type="evidence" value="ECO:0007669"/>
    <property type="project" value="UniProtKB-SubCell"/>
</dbReference>
<name>A0A8U0P6J9_SALNM</name>
<dbReference type="Proteomes" id="UP000808372">
    <property type="component" value="Chromosome 25"/>
</dbReference>